<dbReference type="InterPro" id="IPR018152">
    <property type="entry name" value="SOD_Cu/Zn_BS"/>
</dbReference>
<dbReference type="GO" id="GO:0071457">
    <property type="term" value="P:cellular response to ozone"/>
    <property type="evidence" value="ECO:0007669"/>
    <property type="project" value="UniProtKB-ARBA"/>
</dbReference>
<evidence type="ECO:0000259" key="12">
    <source>
        <dbReference type="Pfam" id="PF00080"/>
    </source>
</evidence>
<dbReference type="GO" id="GO:0071493">
    <property type="term" value="P:cellular response to UV-B"/>
    <property type="evidence" value="ECO:0007669"/>
    <property type="project" value="UniProtKB-ARBA"/>
</dbReference>
<dbReference type="InterPro" id="IPR001424">
    <property type="entry name" value="SOD_Cu_Zn_dom"/>
</dbReference>
<dbReference type="Proteomes" id="UP000657918">
    <property type="component" value="Unassembled WGS sequence"/>
</dbReference>
<dbReference type="FunFam" id="2.60.40.200:FF:000001">
    <property type="entry name" value="Superoxide dismutase [Cu-Zn]"/>
    <property type="match status" value="1"/>
</dbReference>
<comment type="catalytic activity">
    <reaction evidence="10">
        <text>2 superoxide + 2 H(+) = H2O2 + O2</text>
        <dbReference type="Rhea" id="RHEA:20696"/>
        <dbReference type="ChEBI" id="CHEBI:15378"/>
        <dbReference type="ChEBI" id="CHEBI:15379"/>
        <dbReference type="ChEBI" id="CHEBI:16240"/>
        <dbReference type="ChEBI" id="CHEBI:18421"/>
        <dbReference type="EC" id="1.15.1.1"/>
    </reaction>
</comment>
<comment type="cofactor">
    <cofactor evidence="1">
        <name>Cu cation</name>
        <dbReference type="ChEBI" id="CHEBI:23378"/>
    </cofactor>
</comment>
<reference evidence="13 14" key="1">
    <citation type="submission" date="2020-10" db="EMBL/GenBank/DDBJ databases">
        <title>Plant Genome Project.</title>
        <authorList>
            <person name="Zhang R.-G."/>
        </authorList>
    </citation>
    <scope>NUCLEOTIDE SEQUENCE [LARGE SCALE GENOMIC DNA]</scope>
    <source>
        <strain evidence="13">FAFU-HL-1</strain>
        <tissue evidence="13">Leaf</tissue>
    </source>
</reference>
<gene>
    <name evidence="13" type="ORF">SADUNF_Sadunf13G0047600</name>
</gene>
<organism evidence="13 14">
    <name type="scientific">Salix dunnii</name>
    <dbReference type="NCBI Taxonomy" id="1413687"/>
    <lineage>
        <taxon>Eukaryota</taxon>
        <taxon>Viridiplantae</taxon>
        <taxon>Streptophyta</taxon>
        <taxon>Embryophyta</taxon>
        <taxon>Tracheophyta</taxon>
        <taxon>Spermatophyta</taxon>
        <taxon>Magnoliopsida</taxon>
        <taxon>eudicotyledons</taxon>
        <taxon>Gunneridae</taxon>
        <taxon>Pentapetalae</taxon>
        <taxon>rosids</taxon>
        <taxon>fabids</taxon>
        <taxon>Malpighiales</taxon>
        <taxon>Salicaceae</taxon>
        <taxon>Saliceae</taxon>
        <taxon>Salix</taxon>
    </lineage>
</organism>
<evidence type="ECO:0000256" key="9">
    <source>
        <dbReference type="ARBA" id="ARBA00023008"/>
    </source>
</evidence>
<evidence type="ECO:0000256" key="3">
    <source>
        <dbReference type="ARBA" id="ARBA00010457"/>
    </source>
</evidence>
<evidence type="ECO:0000256" key="7">
    <source>
        <dbReference type="ARBA" id="ARBA00022862"/>
    </source>
</evidence>
<evidence type="ECO:0000256" key="2">
    <source>
        <dbReference type="ARBA" id="ARBA00001947"/>
    </source>
</evidence>
<evidence type="ECO:0000256" key="10">
    <source>
        <dbReference type="ARBA" id="ARBA00049204"/>
    </source>
</evidence>
<dbReference type="Pfam" id="PF00080">
    <property type="entry name" value="Sod_Cu"/>
    <property type="match status" value="1"/>
</dbReference>
<comment type="caution">
    <text evidence="13">The sequence shown here is derived from an EMBL/GenBank/DDBJ whole genome shotgun (WGS) entry which is preliminary data.</text>
</comment>
<evidence type="ECO:0000256" key="11">
    <source>
        <dbReference type="SAM" id="Phobius"/>
    </source>
</evidence>
<comment type="similarity">
    <text evidence="3">Belongs to the Cu-Zn superoxide dismutase family.</text>
</comment>
<dbReference type="PANTHER" id="PTHR10003">
    <property type="entry name" value="SUPEROXIDE DISMUTASE CU-ZN -RELATED"/>
    <property type="match status" value="1"/>
</dbReference>
<evidence type="ECO:0000313" key="14">
    <source>
        <dbReference type="Proteomes" id="UP000657918"/>
    </source>
</evidence>
<dbReference type="GO" id="GO:0071484">
    <property type="term" value="P:cellular response to light intensity"/>
    <property type="evidence" value="ECO:0007669"/>
    <property type="project" value="UniProtKB-ARBA"/>
</dbReference>
<feature type="transmembrane region" description="Helical" evidence="11">
    <location>
        <begin position="158"/>
        <end position="179"/>
    </location>
</feature>
<dbReference type="CDD" id="cd00305">
    <property type="entry name" value="Cu-Zn_Superoxide_Dismutase"/>
    <property type="match status" value="1"/>
</dbReference>
<dbReference type="PRINTS" id="PR00068">
    <property type="entry name" value="CUZNDISMTASE"/>
</dbReference>
<protein>
    <recommendedName>
        <fullName evidence="4">superoxide dismutase</fullName>
        <ecNumber evidence="4">1.15.1.1</ecNumber>
    </recommendedName>
</protein>
<keyword evidence="14" id="KW-1185">Reference proteome</keyword>
<evidence type="ECO:0000256" key="5">
    <source>
        <dbReference type="ARBA" id="ARBA00022723"/>
    </source>
</evidence>
<keyword evidence="11" id="KW-0472">Membrane</keyword>
<keyword evidence="7" id="KW-0049">Antioxidant</keyword>
<dbReference type="OrthoDB" id="2015551at2759"/>
<dbReference type="GO" id="GO:0071472">
    <property type="term" value="P:cellular response to salt stress"/>
    <property type="evidence" value="ECO:0007669"/>
    <property type="project" value="UniProtKB-ARBA"/>
</dbReference>
<dbReference type="InterPro" id="IPR024134">
    <property type="entry name" value="SOD_Cu/Zn_/chaperone"/>
</dbReference>
<dbReference type="GO" id="GO:0004784">
    <property type="term" value="F:superoxide dismutase activity"/>
    <property type="evidence" value="ECO:0007669"/>
    <property type="project" value="UniProtKB-EC"/>
</dbReference>
<accession>A0A835MUN7</accession>
<comment type="cofactor">
    <cofactor evidence="2">
        <name>Zn(2+)</name>
        <dbReference type="ChEBI" id="CHEBI:29105"/>
    </cofactor>
</comment>
<evidence type="ECO:0000256" key="6">
    <source>
        <dbReference type="ARBA" id="ARBA00022833"/>
    </source>
</evidence>
<evidence type="ECO:0000256" key="4">
    <source>
        <dbReference type="ARBA" id="ARBA00012682"/>
    </source>
</evidence>
<dbReference type="GO" id="GO:0005507">
    <property type="term" value="F:copper ion binding"/>
    <property type="evidence" value="ECO:0007669"/>
    <property type="project" value="InterPro"/>
</dbReference>
<dbReference type="Gene3D" id="2.60.40.200">
    <property type="entry name" value="Superoxide dismutase, copper/zinc binding domain"/>
    <property type="match status" value="1"/>
</dbReference>
<keyword evidence="9" id="KW-0186">Copper</keyword>
<dbReference type="EC" id="1.15.1.1" evidence="4"/>
<keyword evidence="6" id="KW-0862">Zinc</keyword>
<keyword evidence="5" id="KW-0479">Metal-binding</keyword>
<dbReference type="PROSITE" id="PS00087">
    <property type="entry name" value="SOD_CU_ZN_1"/>
    <property type="match status" value="1"/>
</dbReference>
<dbReference type="SUPFAM" id="SSF49329">
    <property type="entry name" value="Cu,Zn superoxide dismutase-like"/>
    <property type="match status" value="1"/>
</dbReference>
<dbReference type="AlphaFoldDB" id="A0A835MUN7"/>
<keyword evidence="8" id="KW-0560">Oxidoreductase</keyword>
<evidence type="ECO:0000256" key="8">
    <source>
        <dbReference type="ARBA" id="ARBA00023002"/>
    </source>
</evidence>
<name>A0A835MUN7_9ROSI</name>
<keyword evidence="11" id="KW-0812">Transmembrane</keyword>
<evidence type="ECO:0000256" key="1">
    <source>
        <dbReference type="ARBA" id="ARBA00001935"/>
    </source>
</evidence>
<evidence type="ECO:0000313" key="13">
    <source>
        <dbReference type="EMBL" id="KAF9670238.1"/>
    </source>
</evidence>
<keyword evidence="11" id="KW-1133">Transmembrane helix</keyword>
<dbReference type="EMBL" id="JADGMS010000013">
    <property type="protein sequence ID" value="KAF9670238.1"/>
    <property type="molecule type" value="Genomic_DNA"/>
</dbReference>
<sequence>MATGSVKAVALITGSTNVRGSLHFIEEPNGATHVTGRITGLSPGLHGFHIHALGDTTNGCNSTGPHFNPLKKDHGAPSDNERHAGDLGNIIAGSDGVAEVSIKDLQIPLSGMHSILGRAVVVHADPDDLGKGGHELSRTTGNAGARKPDICYIDRHHWAQIICLELTLGLMGYFIMISFW</sequence>
<dbReference type="InterPro" id="IPR036423">
    <property type="entry name" value="SOD-like_Cu/Zn_dom_sf"/>
</dbReference>
<feature type="domain" description="Superoxide dismutase copper/zinc binding" evidence="12">
    <location>
        <begin position="18"/>
        <end position="146"/>
    </location>
</feature>
<proteinExistence type="inferred from homology"/>